<comment type="caution">
    <text evidence="1">The sequence shown here is derived from an EMBL/GenBank/DDBJ whole genome shotgun (WGS) entry which is preliminary data.</text>
</comment>
<evidence type="ECO:0000313" key="2">
    <source>
        <dbReference type="Proteomes" id="UP000627838"/>
    </source>
</evidence>
<protein>
    <submittedName>
        <fullName evidence="1">Uncharacterized protein</fullName>
    </submittedName>
</protein>
<accession>A0ABR9JLL2</accession>
<reference evidence="1 2" key="1">
    <citation type="submission" date="2020-10" db="EMBL/GenBank/DDBJ databases">
        <title>Sequencing the genomes of 1000 actinobacteria strains.</title>
        <authorList>
            <person name="Klenk H.-P."/>
        </authorList>
    </citation>
    <scope>NUCLEOTIDE SEQUENCE [LARGE SCALE GENOMIC DNA]</scope>
    <source>
        <strain evidence="1 2">DSM 46744</strain>
    </source>
</reference>
<dbReference type="RefSeq" id="WP_192758307.1">
    <property type="nucleotide sequence ID" value="NZ_JADBDZ010000001.1"/>
</dbReference>
<sequence>MNNVSNPPWPDGDRWRVGWDMTVRRVGLLADLGLGLVELGRSSRLLMERNGQVVLSVPDERGFATVAVVQDGRGGWAYVWGASRGCPAGAGAAAARRAAAALARIVR</sequence>
<gene>
    <name evidence="1" type="ORF">H4W34_001273</name>
</gene>
<dbReference type="Proteomes" id="UP000627838">
    <property type="component" value="Unassembled WGS sequence"/>
</dbReference>
<evidence type="ECO:0000313" key="1">
    <source>
        <dbReference type="EMBL" id="MBE1531440.1"/>
    </source>
</evidence>
<organism evidence="1 2">
    <name type="scientific">Actinomadura algeriensis</name>
    <dbReference type="NCBI Taxonomy" id="1679523"/>
    <lineage>
        <taxon>Bacteria</taxon>
        <taxon>Bacillati</taxon>
        <taxon>Actinomycetota</taxon>
        <taxon>Actinomycetes</taxon>
        <taxon>Streptosporangiales</taxon>
        <taxon>Thermomonosporaceae</taxon>
        <taxon>Actinomadura</taxon>
    </lineage>
</organism>
<keyword evidence="2" id="KW-1185">Reference proteome</keyword>
<name>A0ABR9JLL2_9ACTN</name>
<dbReference type="EMBL" id="JADBDZ010000001">
    <property type="protein sequence ID" value="MBE1531440.1"/>
    <property type="molecule type" value="Genomic_DNA"/>
</dbReference>
<proteinExistence type="predicted"/>